<organism evidence="2 3">
    <name type="scientific">Nocardia ninae NBRC 108245</name>
    <dbReference type="NCBI Taxonomy" id="1210091"/>
    <lineage>
        <taxon>Bacteria</taxon>
        <taxon>Bacillati</taxon>
        <taxon>Actinomycetota</taxon>
        <taxon>Actinomycetes</taxon>
        <taxon>Mycobacteriales</taxon>
        <taxon>Nocardiaceae</taxon>
        <taxon>Nocardia</taxon>
    </lineage>
</organism>
<dbReference type="GO" id="GO:0004806">
    <property type="term" value="F:triacylglycerol lipase activity"/>
    <property type="evidence" value="ECO:0007669"/>
    <property type="project" value="InterPro"/>
</dbReference>
<evidence type="ECO:0000256" key="1">
    <source>
        <dbReference type="ARBA" id="ARBA00022801"/>
    </source>
</evidence>
<comment type="caution">
    <text evidence="2">The sequence shown here is derived from an EMBL/GenBank/DDBJ whole genome shotgun (WGS) entry which is preliminary data.</text>
</comment>
<keyword evidence="3" id="KW-1185">Reference proteome</keyword>
<gene>
    <name evidence="2" type="ORF">NN4_88510</name>
</gene>
<proteinExistence type="predicted"/>
<dbReference type="EMBL" id="BJXA01000166">
    <property type="protein sequence ID" value="GEM44332.1"/>
    <property type="molecule type" value="Genomic_DNA"/>
</dbReference>
<dbReference type="SUPFAM" id="SSF53474">
    <property type="entry name" value="alpha/beta-Hydrolases"/>
    <property type="match status" value="1"/>
</dbReference>
<reference evidence="2 3" key="1">
    <citation type="submission" date="2019-07" db="EMBL/GenBank/DDBJ databases">
        <title>Whole genome shotgun sequence of Nocardia ninae NBRC 108245.</title>
        <authorList>
            <person name="Hosoyama A."/>
            <person name="Uohara A."/>
            <person name="Ohji S."/>
            <person name="Ichikawa N."/>
        </authorList>
    </citation>
    <scope>NUCLEOTIDE SEQUENCE [LARGE SCALE GENOMIC DNA]</scope>
    <source>
        <strain evidence="2 3">NBRC 108245</strain>
    </source>
</reference>
<dbReference type="Gene3D" id="1.10.260.130">
    <property type="match status" value="1"/>
</dbReference>
<name>A0A511MUT1_9NOCA</name>
<dbReference type="InterPro" id="IPR005152">
    <property type="entry name" value="Lipase_secreted"/>
</dbReference>
<dbReference type="Gene3D" id="3.40.50.1820">
    <property type="entry name" value="alpha/beta hydrolase"/>
    <property type="match status" value="1"/>
</dbReference>
<sequence>MCAAILHSGVPAAADPPRQSVPVAPVLPFPIPPVPPELDPGFYAPEPAVVASKQPGEIIAAREVHLAFYSIIPFNVDAWQLSYRSTNTRDEPIAAVTTVMKPRGDNAGQPRNLLTYQFSEDSNAQYCAPSYALQQASIPGVYTTQYVIPYEFILPISALGAGWAVSMPDHEGPRSAFGDGPLGARITMDGIRAAENFTPMGLGRETKVGAAGYSGGALPTGHLAETHDAYAPELNIVGAAEGGNLPDLRAAMDLANGNLASGLIAGGILGIAREEPELDAFIAGHVNPFARGLIPIKNALCWSSAAILPFLDIKGQFDVANLYDQPPVARVLERMRQGHNTPDMPMFIYHSNPDWVAPVGAVNQLVDHYCDDPKARVQYVRDHFSEHLSLQIGGMARVLLWLKDRFDAVPVADDCTVHDEGAMNLDPDTWPEWLRGAGVLLAGLLQQPIGTR</sequence>
<dbReference type="GO" id="GO:0016042">
    <property type="term" value="P:lipid catabolic process"/>
    <property type="evidence" value="ECO:0007669"/>
    <property type="project" value="InterPro"/>
</dbReference>
<protein>
    <submittedName>
        <fullName evidence="2">Putative lipase</fullName>
    </submittedName>
</protein>
<dbReference type="PANTHER" id="PTHR34853">
    <property type="match status" value="1"/>
</dbReference>
<dbReference type="AlphaFoldDB" id="A0A511MUT1"/>
<dbReference type="PANTHER" id="PTHR34853:SF5">
    <property type="entry name" value="LIP-DOMAIN-CONTAINING PROTEIN-RELATED"/>
    <property type="match status" value="1"/>
</dbReference>
<evidence type="ECO:0000313" key="2">
    <source>
        <dbReference type="EMBL" id="GEM44332.1"/>
    </source>
</evidence>
<dbReference type="Proteomes" id="UP000321424">
    <property type="component" value="Unassembled WGS sequence"/>
</dbReference>
<accession>A0A511MUT1</accession>
<dbReference type="Pfam" id="PF03583">
    <property type="entry name" value="LIP"/>
    <property type="match status" value="1"/>
</dbReference>
<dbReference type="InterPro" id="IPR029058">
    <property type="entry name" value="AB_hydrolase_fold"/>
</dbReference>
<evidence type="ECO:0000313" key="3">
    <source>
        <dbReference type="Proteomes" id="UP000321424"/>
    </source>
</evidence>
<keyword evidence="1" id="KW-0378">Hydrolase</keyword>